<dbReference type="HOGENOM" id="CLU_007383_10_4_9"/>
<evidence type="ECO:0000313" key="3">
    <source>
        <dbReference type="Proteomes" id="UP000010795"/>
    </source>
</evidence>
<dbReference type="InterPro" id="IPR036291">
    <property type="entry name" value="NAD(P)-bd_dom_sf"/>
</dbReference>
<dbReference type="OrthoDB" id="152510at2"/>
<dbReference type="AlphaFoldDB" id="L0EA87"/>
<organism evidence="2 3">
    <name type="scientific">Thermobacillus composti (strain DSM 18247 / JCM 13945 / KWC4)</name>
    <dbReference type="NCBI Taxonomy" id="717605"/>
    <lineage>
        <taxon>Bacteria</taxon>
        <taxon>Bacillati</taxon>
        <taxon>Bacillota</taxon>
        <taxon>Bacilli</taxon>
        <taxon>Bacillales</taxon>
        <taxon>Paenibacillaceae</taxon>
        <taxon>Thermobacillus</taxon>
    </lineage>
</organism>
<evidence type="ECO:0000313" key="2">
    <source>
        <dbReference type="EMBL" id="AGA56692.1"/>
    </source>
</evidence>
<evidence type="ECO:0000259" key="1">
    <source>
        <dbReference type="Pfam" id="PF05368"/>
    </source>
</evidence>
<dbReference type="InterPro" id="IPR008030">
    <property type="entry name" value="NmrA-like"/>
</dbReference>
<dbReference type="KEGG" id="tco:Theco_0476"/>
<keyword evidence="3" id="KW-1185">Reference proteome</keyword>
<gene>
    <name evidence="2" type="ordered locus">Theco_0476</name>
</gene>
<reference evidence="3" key="1">
    <citation type="submission" date="2012-01" db="EMBL/GenBank/DDBJ databases">
        <title>Complete sequence of chromosome of Thermobacillus composti KWC4.</title>
        <authorList>
            <person name="Lucas S."/>
            <person name="Han J."/>
            <person name="Lapidus A."/>
            <person name="Cheng J.-F."/>
            <person name="Goodwin L."/>
            <person name="Pitluck S."/>
            <person name="Peters L."/>
            <person name="Ovchinnikova G."/>
            <person name="Teshima H."/>
            <person name="Detter J.C."/>
            <person name="Han C."/>
            <person name="Tapia R."/>
            <person name="Land M."/>
            <person name="Hauser L."/>
            <person name="Kyrpides N."/>
            <person name="Ivanova N."/>
            <person name="Pagani I."/>
            <person name="Anderson I."/>
            <person name="Woyke T."/>
        </authorList>
    </citation>
    <scope>NUCLEOTIDE SEQUENCE [LARGE SCALE GENOMIC DNA]</scope>
    <source>
        <strain evidence="3">DSM 18247 / JCM 13945 / KWC4</strain>
    </source>
</reference>
<proteinExistence type="predicted"/>
<sequence length="287" mass="30942">MRIIVIGVTGQLGRIAAETLLEKVPADRLIAVARNVEKAAWLAEKGVEVRHGDYNDLASLLKAFEGGGKLLFVSSSEASDETLRALQHATVTRAAKMSGITHIAYTSIFRAQESRLALSLLHRTTENMIRLSGIPYTFLRNTFYTEVFVNESLRQAVESGALVTPIATAGLNTASRADMAKAAAAVLTSDGHENRIYEITAPKLWTMKELAQILSDVSGKPVVLKPATAAEYAKILVGWGMPEPAAAMFAALYAQLDEGEFAQTSDDLTRLIGETTPLEAVVKRALA</sequence>
<dbReference type="STRING" id="717605.Theco_0476"/>
<dbReference type="Gene3D" id="3.90.25.10">
    <property type="entry name" value="UDP-galactose 4-epimerase, domain 1"/>
    <property type="match status" value="1"/>
</dbReference>
<name>L0EA87_THECK</name>
<dbReference type="eggNOG" id="COG0702">
    <property type="taxonomic scope" value="Bacteria"/>
</dbReference>
<protein>
    <submittedName>
        <fullName evidence="2">Putative nucleoside-diphosphate sugar epimerase</fullName>
    </submittedName>
</protein>
<dbReference type="PANTHER" id="PTHR47129">
    <property type="entry name" value="QUINONE OXIDOREDUCTASE 2"/>
    <property type="match status" value="1"/>
</dbReference>
<dbReference type="Proteomes" id="UP000010795">
    <property type="component" value="Chromosome"/>
</dbReference>
<dbReference type="PANTHER" id="PTHR47129:SF1">
    <property type="entry name" value="NMRA-LIKE DOMAIN-CONTAINING PROTEIN"/>
    <property type="match status" value="1"/>
</dbReference>
<dbReference type="EMBL" id="CP003255">
    <property type="protein sequence ID" value="AGA56692.1"/>
    <property type="molecule type" value="Genomic_DNA"/>
</dbReference>
<dbReference type="Gene3D" id="3.40.50.720">
    <property type="entry name" value="NAD(P)-binding Rossmann-like Domain"/>
    <property type="match status" value="1"/>
</dbReference>
<dbReference type="InterPro" id="IPR052718">
    <property type="entry name" value="NmrA-type_oxidoreductase"/>
</dbReference>
<feature type="domain" description="NmrA-like" evidence="1">
    <location>
        <begin position="2"/>
        <end position="261"/>
    </location>
</feature>
<dbReference type="RefSeq" id="WP_015253456.1">
    <property type="nucleotide sequence ID" value="NC_019897.1"/>
</dbReference>
<dbReference type="Pfam" id="PF05368">
    <property type="entry name" value="NmrA"/>
    <property type="match status" value="1"/>
</dbReference>
<accession>L0EA87</accession>
<dbReference type="SUPFAM" id="SSF51735">
    <property type="entry name" value="NAD(P)-binding Rossmann-fold domains"/>
    <property type="match status" value="1"/>
</dbReference>